<protein>
    <recommendedName>
        <fullName evidence="7">Cytochrome c domain-containing protein</fullName>
    </recommendedName>
</protein>
<feature type="region of interest" description="Disordered" evidence="6">
    <location>
        <begin position="131"/>
        <end position="154"/>
    </location>
</feature>
<evidence type="ECO:0000256" key="1">
    <source>
        <dbReference type="ARBA" id="ARBA00022617"/>
    </source>
</evidence>
<dbReference type="GO" id="GO:0020037">
    <property type="term" value="F:heme binding"/>
    <property type="evidence" value="ECO:0007669"/>
    <property type="project" value="InterPro"/>
</dbReference>
<keyword evidence="1 4" id="KW-0349">Heme</keyword>
<keyword evidence="5" id="KW-0175">Coiled coil</keyword>
<feature type="compositionally biased region" description="Low complexity" evidence="6">
    <location>
        <begin position="131"/>
        <end position="145"/>
    </location>
</feature>
<dbReference type="InterPro" id="IPR009056">
    <property type="entry name" value="Cyt_c-like_dom"/>
</dbReference>
<dbReference type="AlphaFoldDB" id="A0A2P8R3Y1"/>
<keyword evidence="3 4" id="KW-0408">Iron</keyword>
<evidence type="ECO:0000256" key="6">
    <source>
        <dbReference type="SAM" id="MobiDB-lite"/>
    </source>
</evidence>
<sequence>MKKILTMITLSILFLVGCGDSTQSGDTKVDKSSSAPKSVEDTAKNVVEDGKKAMDIIMDTTKKELSKVYENNKEDIDSAIEKTKEQGAKIMQTAQESMKELQQATENFAKEAGKSLEKTVNESTKALASLSSSAAESNASSSLNNMLKDSTEKKYNPDNFNKMSVAKYYDLRCSSCHGNYGERKALNKSAIIGTWEAKDISHALHGYKAQTYGGTMKKTMFAYTKALNDEEIEQLAEYISTF</sequence>
<dbReference type="SUPFAM" id="SSF46626">
    <property type="entry name" value="Cytochrome c"/>
    <property type="match status" value="1"/>
</dbReference>
<dbReference type="Proteomes" id="UP000240535">
    <property type="component" value="Unassembled WGS sequence"/>
</dbReference>
<proteinExistence type="predicted"/>
<gene>
    <name evidence="8" type="ORF">CQ405_01290</name>
</gene>
<feature type="domain" description="Cytochrome c" evidence="7">
    <location>
        <begin position="151"/>
        <end position="242"/>
    </location>
</feature>
<dbReference type="Pfam" id="PF00034">
    <property type="entry name" value="Cytochrom_C"/>
    <property type="match status" value="1"/>
</dbReference>
<evidence type="ECO:0000256" key="3">
    <source>
        <dbReference type="ARBA" id="ARBA00023004"/>
    </source>
</evidence>
<comment type="caution">
    <text evidence="8">The sequence shown here is derived from an EMBL/GenBank/DDBJ whole genome shotgun (WGS) entry which is preliminary data.</text>
</comment>
<dbReference type="GO" id="GO:0046872">
    <property type="term" value="F:metal ion binding"/>
    <property type="evidence" value="ECO:0007669"/>
    <property type="project" value="UniProtKB-KW"/>
</dbReference>
<reference evidence="9" key="1">
    <citation type="submission" date="2017-10" db="EMBL/GenBank/DDBJ databases">
        <title>Campylobacter species from seals.</title>
        <authorList>
            <person name="Gilbert M.J."/>
            <person name="Zomer A.L."/>
            <person name="Timmerman A.J."/>
            <person name="Duim B."/>
            <person name="Wagenaar J.A."/>
        </authorList>
    </citation>
    <scope>NUCLEOTIDE SEQUENCE [LARGE SCALE GENOMIC DNA]</scope>
    <source>
        <strain evidence="9">17S00004-5</strain>
    </source>
</reference>
<evidence type="ECO:0000256" key="5">
    <source>
        <dbReference type="SAM" id="Coils"/>
    </source>
</evidence>
<evidence type="ECO:0000256" key="4">
    <source>
        <dbReference type="PROSITE-ProRule" id="PRU00433"/>
    </source>
</evidence>
<dbReference type="EMBL" id="PDHH01000001">
    <property type="protein sequence ID" value="PSM53211.1"/>
    <property type="molecule type" value="Genomic_DNA"/>
</dbReference>
<dbReference type="RefSeq" id="WP_106869777.1">
    <property type="nucleotide sequence ID" value="NZ_CP053841.1"/>
</dbReference>
<evidence type="ECO:0000313" key="8">
    <source>
        <dbReference type="EMBL" id="PSM53211.1"/>
    </source>
</evidence>
<dbReference type="GO" id="GO:0009055">
    <property type="term" value="F:electron transfer activity"/>
    <property type="evidence" value="ECO:0007669"/>
    <property type="project" value="InterPro"/>
</dbReference>
<evidence type="ECO:0000259" key="7">
    <source>
        <dbReference type="PROSITE" id="PS51007"/>
    </source>
</evidence>
<name>A0A2P8R3Y1_9BACT</name>
<feature type="coiled-coil region" evidence="5">
    <location>
        <begin position="62"/>
        <end position="111"/>
    </location>
</feature>
<keyword evidence="2 4" id="KW-0479">Metal-binding</keyword>
<dbReference type="InterPro" id="IPR036909">
    <property type="entry name" value="Cyt_c-like_dom_sf"/>
</dbReference>
<keyword evidence="9" id="KW-1185">Reference proteome</keyword>
<organism evidence="8 9">
    <name type="scientific">Campylobacter blaseri</name>
    <dbReference type="NCBI Taxonomy" id="2042961"/>
    <lineage>
        <taxon>Bacteria</taxon>
        <taxon>Pseudomonadati</taxon>
        <taxon>Campylobacterota</taxon>
        <taxon>Epsilonproteobacteria</taxon>
        <taxon>Campylobacterales</taxon>
        <taxon>Campylobacteraceae</taxon>
        <taxon>Campylobacter</taxon>
    </lineage>
</organism>
<dbReference type="PROSITE" id="PS51257">
    <property type="entry name" value="PROKAR_LIPOPROTEIN"/>
    <property type="match status" value="1"/>
</dbReference>
<feature type="region of interest" description="Disordered" evidence="6">
    <location>
        <begin position="23"/>
        <end position="42"/>
    </location>
</feature>
<feature type="compositionally biased region" description="Polar residues" evidence="6">
    <location>
        <begin position="23"/>
        <end position="36"/>
    </location>
</feature>
<accession>A0A2P8R3Y1</accession>
<evidence type="ECO:0000313" key="9">
    <source>
        <dbReference type="Proteomes" id="UP000240535"/>
    </source>
</evidence>
<dbReference type="Gene3D" id="1.10.760.10">
    <property type="entry name" value="Cytochrome c-like domain"/>
    <property type="match status" value="1"/>
</dbReference>
<dbReference type="PROSITE" id="PS51007">
    <property type="entry name" value="CYTC"/>
    <property type="match status" value="1"/>
</dbReference>
<dbReference type="OrthoDB" id="5340148at2"/>
<evidence type="ECO:0000256" key="2">
    <source>
        <dbReference type="ARBA" id="ARBA00022723"/>
    </source>
</evidence>